<feature type="transmembrane region" description="Helical" evidence="1">
    <location>
        <begin position="21"/>
        <end position="40"/>
    </location>
</feature>
<evidence type="ECO:0000256" key="1">
    <source>
        <dbReference type="SAM" id="Phobius"/>
    </source>
</evidence>
<gene>
    <name evidence="2" type="ORF">METZ01_LOCUS405485</name>
</gene>
<dbReference type="AlphaFoldDB" id="A0A382W3C1"/>
<name>A0A382W3C1_9ZZZZ</name>
<sequence length="79" mass="9030">MPPNNHIDSFQKRYFSKFISNFFSAVIGVASISIVTRALGPSDYGNFNFLTSFFIALIGFFTLNTRMGYFTKLSKRLEE</sequence>
<dbReference type="EMBL" id="UINC01156295">
    <property type="protein sequence ID" value="SVD52631.1"/>
    <property type="molecule type" value="Genomic_DNA"/>
</dbReference>
<accession>A0A382W3C1</accession>
<keyword evidence="1" id="KW-1133">Transmembrane helix</keyword>
<protein>
    <submittedName>
        <fullName evidence="2">Uncharacterized protein</fullName>
    </submittedName>
</protein>
<feature type="transmembrane region" description="Helical" evidence="1">
    <location>
        <begin position="46"/>
        <end position="65"/>
    </location>
</feature>
<feature type="non-terminal residue" evidence="2">
    <location>
        <position position="79"/>
    </location>
</feature>
<proteinExistence type="predicted"/>
<reference evidence="2" key="1">
    <citation type="submission" date="2018-05" db="EMBL/GenBank/DDBJ databases">
        <authorList>
            <person name="Lanie J.A."/>
            <person name="Ng W.-L."/>
            <person name="Kazmierczak K.M."/>
            <person name="Andrzejewski T.M."/>
            <person name="Davidsen T.M."/>
            <person name="Wayne K.J."/>
            <person name="Tettelin H."/>
            <person name="Glass J.I."/>
            <person name="Rusch D."/>
            <person name="Podicherti R."/>
            <person name="Tsui H.-C.T."/>
            <person name="Winkler M.E."/>
        </authorList>
    </citation>
    <scope>NUCLEOTIDE SEQUENCE</scope>
</reference>
<keyword evidence="1" id="KW-0472">Membrane</keyword>
<keyword evidence="1" id="KW-0812">Transmembrane</keyword>
<evidence type="ECO:0000313" key="2">
    <source>
        <dbReference type="EMBL" id="SVD52631.1"/>
    </source>
</evidence>
<organism evidence="2">
    <name type="scientific">marine metagenome</name>
    <dbReference type="NCBI Taxonomy" id="408172"/>
    <lineage>
        <taxon>unclassified sequences</taxon>
        <taxon>metagenomes</taxon>
        <taxon>ecological metagenomes</taxon>
    </lineage>
</organism>